<sequence>MPPKESNEEAMLRLMAGRGKGERQPHHGGGKGGKGYGKGKDFSSDQVPEERRAKLFSKLSEPVSLNFIEVAVAVRTSPLKEQRAGKRIGERLQGRPHHGGGKGGKGYGKGKDFSSDQVPEERRAKLCERLQTFLESEDRQLEMPPSITGLERKFLHEQADLHGLTTQSFGQGRERYIVIFKQEKASEETAVEPGYVSEIAQANYTGVFLDQQSRESLWNFCANSVPGGIPHRWTRFCDHMTICVGALSNPKTEDFRSVADTVQKQIAKYREHQEFELKVVSVGRDDHVLAVGVIGCASCNRNPHITVATAPGHPPNISNGIKKWTMIAAEEQLTLTGVVKQHGARKKAGDWDGRRFRLRCHSEQDNVLTPEENSWFGLRQSNRHRHPAQRNPIRLGFTADEAVRLTFHQVGMTAGGETLNPGTLRPGVVMDATAQMPVYALEGPDQQWVREVDDGPGPSYYLSGDIYERTHFAFLPLEVSARMAYHHGHSIGLTCTLDMDAASRKDLRSV</sequence>
<dbReference type="GO" id="GO:0003676">
    <property type="term" value="F:nucleic acid binding"/>
    <property type="evidence" value="ECO:0007669"/>
    <property type="project" value="UniProtKB-UniRule"/>
</dbReference>
<dbReference type="CDD" id="cd02325">
    <property type="entry name" value="R3H"/>
    <property type="match status" value="1"/>
</dbReference>
<evidence type="ECO:0000256" key="1">
    <source>
        <dbReference type="SAM" id="MobiDB-lite"/>
    </source>
</evidence>
<dbReference type="AlphaFoldDB" id="A0A1Q9F067"/>
<dbReference type="Pfam" id="PF01424">
    <property type="entry name" value="R3H"/>
    <property type="match status" value="1"/>
</dbReference>
<reference evidence="3 4" key="1">
    <citation type="submission" date="2016-02" db="EMBL/GenBank/DDBJ databases">
        <title>Genome analysis of coral dinoflagellate symbionts highlights evolutionary adaptations to a symbiotic lifestyle.</title>
        <authorList>
            <person name="Aranda M."/>
            <person name="Li Y."/>
            <person name="Liew Y.J."/>
            <person name="Baumgarten S."/>
            <person name="Simakov O."/>
            <person name="Wilson M."/>
            <person name="Piel J."/>
            <person name="Ashoor H."/>
            <person name="Bougouffa S."/>
            <person name="Bajic V.B."/>
            <person name="Ryu T."/>
            <person name="Ravasi T."/>
            <person name="Bayer T."/>
            <person name="Micklem G."/>
            <person name="Kim H."/>
            <person name="Bhak J."/>
            <person name="Lajeunesse T.C."/>
            <person name="Voolstra C.R."/>
        </authorList>
    </citation>
    <scope>NUCLEOTIDE SEQUENCE [LARGE SCALE GENOMIC DNA]</scope>
    <source>
        <strain evidence="3 4">CCMP2467</strain>
    </source>
</reference>
<name>A0A1Q9F067_SYMMI</name>
<dbReference type="Gene3D" id="3.30.1370.50">
    <property type="entry name" value="R3H-like domain"/>
    <property type="match status" value="1"/>
</dbReference>
<dbReference type="EMBL" id="LSRX01000032">
    <property type="protein sequence ID" value="OLQ13126.1"/>
    <property type="molecule type" value="Genomic_DNA"/>
</dbReference>
<accession>A0A1Q9F067</accession>
<feature type="compositionally biased region" description="Basic and acidic residues" evidence="1">
    <location>
        <begin position="38"/>
        <end position="49"/>
    </location>
</feature>
<dbReference type="InterPro" id="IPR036867">
    <property type="entry name" value="R3H_dom_sf"/>
</dbReference>
<feature type="compositionally biased region" description="Basic and acidic residues" evidence="1">
    <location>
        <begin position="81"/>
        <end position="93"/>
    </location>
</feature>
<organism evidence="3 4">
    <name type="scientific">Symbiodinium microadriaticum</name>
    <name type="common">Dinoflagellate</name>
    <name type="synonym">Zooxanthella microadriatica</name>
    <dbReference type="NCBI Taxonomy" id="2951"/>
    <lineage>
        <taxon>Eukaryota</taxon>
        <taxon>Sar</taxon>
        <taxon>Alveolata</taxon>
        <taxon>Dinophyceae</taxon>
        <taxon>Suessiales</taxon>
        <taxon>Symbiodiniaceae</taxon>
        <taxon>Symbiodinium</taxon>
    </lineage>
</organism>
<feature type="domain" description="R3H" evidence="2">
    <location>
        <begin position="120"/>
        <end position="183"/>
    </location>
</feature>
<dbReference type="InterPro" id="IPR001374">
    <property type="entry name" value="R3H_dom"/>
</dbReference>
<evidence type="ECO:0000313" key="4">
    <source>
        <dbReference type="Proteomes" id="UP000186817"/>
    </source>
</evidence>
<gene>
    <name evidence="3" type="ORF">AK812_SmicGene2842</name>
</gene>
<comment type="caution">
    <text evidence="3">The sequence shown here is derived from an EMBL/GenBank/DDBJ whole genome shotgun (WGS) entry which is preliminary data.</text>
</comment>
<evidence type="ECO:0000259" key="2">
    <source>
        <dbReference type="PROSITE" id="PS51061"/>
    </source>
</evidence>
<keyword evidence="4" id="KW-1185">Reference proteome</keyword>
<feature type="compositionally biased region" description="Basic and acidic residues" evidence="1">
    <location>
        <begin position="1"/>
        <end position="11"/>
    </location>
</feature>
<dbReference type="SUPFAM" id="SSF82708">
    <property type="entry name" value="R3H domain"/>
    <property type="match status" value="1"/>
</dbReference>
<dbReference type="SMART" id="SM00393">
    <property type="entry name" value="R3H"/>
    <property type="match status" value="1"/>
</dbReference>
<proteinExistence type="predicted"/>
<protein>
    <recommendedName>
        <fullName evidence="2">R3H domain-containing protein</fullName>
    </recommendedName>
</protein>
<feature type="compositionally biased region" description="Basic and acidic residues" evidence="1">
    <location>
        <begin position="109"/>
        <end position="119"/>
    </location>
</feature>
<evidence type="ECO:0000313" key="3">
    <source>
        <dbReference type="EMBL" id="OLQ13126.1"/>
    </source>
</evidence>
<feature type="region of interest" description="Disordered" evidence="1">
    <location>
        <begin position="81"/>
        <end position="119"/>
    </location>
</feature>
<dbReference type="OrthoDB" id="2359216at2759"/>
<dbReference type="Proteomes" id="UP000186817">
    <property type="component" value="Unassembled WGS sequence"/>
</dbReference>
<dbReference type="PROSITE" id="PS51061">
    <property type="entry name" value="R3H"/>
    <property type="match status" value="1"/>
</dbReference>
<feature type="region of interest" description="Disordered" evidence="1">
    <location>
        <begin position="1"/>
        <end position="49"/>
    </location>
</feature>